<sequence length="69" mass="7993">MQNDTIKMDNISTEQDAILSYRAANNFITAHPDHPVGKEHSIIYATTGMRFEVYRTKTMIRVKAFNPYE</sequence>
<name>A0A2I6UGX4_9CAUD</name>
<keyword evidence="2" id="KW-1185">Reference proteome</keyword>
<evidence type="ECO:0000313" key="1">
    <source>
        <dbReference type="EMBL" id="AUO79176.1"/>
    </source>
</evidence>
<evidence type="ECO:0000313" key="2">
    <source>
        <dbReference type="Proteomes" id="UP000258606"/>
    </source>
</evidence>
<dbReference type="RefSeq" id="YP_009639513.1">
    <property type="nucleotide sequence ID" value="NC_042351.1"/>
</dbReference>
<accession>A0A2I6UGX4</accession>
<protein>
    <submittedName>
        <fullName evidence="1">Uncharacterized protein</fullName>
    </submittedName>
</protein>
<dbReference type="GeneID" id="40236308"/>
<dbReference type="EMBL" id="MF580959">
    <property type="protein sequence ID" value="AUO79176.1"/>
    <property type="molecule type" value="Genomic_DNA"/>
</dbReference>
<reference evidence="1 2" key="1">
    <citation type="submission" date="2017-07" db="EMBL/GenBank/DDBJ databases">
        <title>Characterization of ecologically diverse viruses infecting co-occurring strains of cosmopolitan hyperhalophilic Bacteroidetes.</title>
        <authorList>
            <person name="Villamor J."/>
            <person name="Ramos-Barbero M.D."/>
            <person name="Gonzalez-Torres P."/>
            <person name="Gabaldon T."/>
            <person name="Rollesso-Mora R."/>
            <person name="Meseguer I."/>
            <person name="Martinez-Garcia M."/>
            <person name="Santos F."/>
            <person name="Anton J."/>
        </authorList>
    </citation>
    <scope>NUCLEOTIDE SEQUENCE [LARGE SCALE GENOMIC DNA]</scope>
</reference>
<proteinExistence type="predicted"/>
<dbReference type="Proteomes" id="UP000258606">
    <property type="component" value="Segment"/>
</dbReference>
<organism evidence="1 2">
    <name type="scientific">Salinibacter phage M8CRM-1</name>
    <dbReference type="NCBI Taxonomy" id="2681612"/>
    <lineage>
        <taxon>Viruses</taxon>
        <taxon>Duplodnaviria</taxon>
        <taxon>Heunggongvirae</taxon>
        <taxon>Uroviricota</taxon>
        <taxon>Caudoviricetes</taxon>
        <taxon>Kryptosalinivirus</taxon>
        <taxon>Kryptosalinivirus M8CRM1</taxon>
    </lineage>
</organism>
<dbReference type="KEGG" id="vg:40236308"/>